<reference evidence="2 3" key="1">
    <citation type="submission" date="2021-06" db="EMBL/GenBank/DDBJ databases">
        <title>Genome sequence of Babesia caballi.</title>
        <authorList>
            <person name="Yamagishi J."/>
            <person name="Kidaka T."/>
            <person name="Ochi A."/>
        </authorList>
    </citation>
    <scope>NUCLEOTIDE SEQUENCE [LARGE SCALE GENOMIC DNA]</scope>
    <source>
        <strain evidence="2">USDA-D6B2</strain>
    </source>
</reference>
<proteinExistence type="predicted"/>
<feature type="compositionally biased region" description="Basic and acidic residues" evidence="1">
    <location>
        <begin position="511"/>
        <end position="523"/>
    </location>
</feature>
<evidence type="ECO:0000256" key="1">
    <source>
        <dbReference type="SAM" id="MobiDB-lite"/>
    </source>
</evidence>
<feature type="compositionally biased region" description="Polar residues" evidence="1">
    <location>
        <begin position="216"/>
        <end position="231"/>
    </location>
</feature>
<feature type="compositionally biased region" description="Low complexity" evidence="1">
    <location>
        <begin position="555"/>
        <end position="570"/>
    </location>
</feature>
<gene>
    <name evidence="2" type="ORF">BcabD6B2_05120</name>
</gene>
<dbReference type="Proteomes" id="UP001497744">
    <property type="component" value="Unassembled WGS sequence"/>
</dbReference>
<feature type="region of interest" description="Disordered" evidence="1">
    <location>
        <begin position="211"/>
        <end position="238"/>
    </location>
</feature>
<sequence length="1056" mass="116847">MVSVEWPQLPAPGVFSWVKLPFDPGSLRVLLPRLPCFNWAAEPPSRETLAKAACAAVVGMWLYYELCCVTLVCPYYAGTLLPQHLNRFRTVGKVYRPTFYMFAPCLQWMYLVCFCKLMRQYRVMLSAAAEARTQLAAACAQLGGALLKGLMQSFLFTRMFRGQAEVALREFVEAHNGAVVVLDYYLPRWAGTFCSSCGKFTVKQRKPTVNVETPEYQGSHTARQGEPSTPANAEEAAEPLRPRVMFTSDTDLLTASKAPESVYYEVPNRPDNSRDSHSQIVREVSRLADASSRSSDPDDVMEEAARFSYVADSKDVPQKVLRGVIAIIGDVSVSYSVCNQPVNCRCGKPEEPDEPCACQGCARTASDDSKGLNMDAPGFPTLRYLISDAMELGFACVHVHLNVNLGMASEAFPTWTGLRCFPLTLYSDVLLDLDRGLSRIGERYPNLPLCCVGVGFGSNILMEYLALGAAGKAVPLGSDRLVDLQRSAGHSAERRTAMLKRNCSEDQDESNDSRSESEYDGRSSRRSSTKRASPQSDDGRVGEDSLEPTGSDKTSGSAAGSARGQSSGSSTRPMAQCTAAPEPAPGYVEAPAQPTAVPSVKASDPVMDPSYEPFAHLQKVMNDVRSARWIGHNSLGKQIQYTTTVITPREGHFQFDEEAEECTYETSVAYPPLQAAEVIFDTNRISAAVCVNLNLRVGGNALYKSTRQRQVSHSVYGRHCFAAFRHHLVELLREVHCRRANDAVQKECYGYRCCHYARVMARQPWSRRLLSRLRRGRDCFHGAVRALSIEELLLAVHREYNLSYRHMKRRGTGDYTNYKAGIFKRFGARASADFKLSALMTLRYVYSQVGQDNRGRIETVSGPATYRLVNKPVDTNLRIGKADYYGGINKLLTQGGRRAQDPSVCKYLADLINHEYAKNVANIRRNFASIALPTMLLSSLDNALFSWDDVDILDVIKNPNIAYYVSKSGGYSTFLSGTLVKYGNVCGGRLETFGVVQWAGARVFGRDVESLRAACNFLAKWQPGEGSRLDWGPTLPAIELRSGLQRLPRAMVLSGF</sequence>
<keyword evidence="3" id="KW-1185">Reference proteome</keyword>
<accession>A0AAV4LNB4</accession>
<evidence type="ECO:0000313" key="3">
    <source>
        <dbReference type="Proteomes" id="UP001497744"/>
    </source>
</evidence>
<dbReference type="EMBL" id="BPLF01000001">
    <property type="protein sequence ID" value="GIX61077.1"/>
    <property type="molecule type" value="Genomic_DNA"/>
</dbReference>
<comment type="caution">
    <text evidence="2">The sequence shown here is derived from an EMBL/GenBank/DDBJ whole genome shotgun (WGS) entry which is preliminary data.</text>
</comment>
<dbReference type="GeneID" id="94192560"/>
<organism evidence="2 3">
    <name type="scientific">Babesia caballi</name>
    <dbReference type="NCBI Taxonomy" id="5871"/>
    <lineage>
        <taxon>Eukaryota</taxon>
        <taxon>Sar</taxon>
        <taxon>Alveolata</taxon>
        <taxon>Apicomplexa</taxon>
        <taxon>Aconoidasida</taxon>
        <taxon>Piroplasmida</taxon>
        <taxon>Babesiidae</taxon>
        <taxon>Babesia</taxon>
    </lineage>
</organism>
<evidence type="ECO:0000313" key="2">
    <source>
        <dbReference type="EMBL" id="GIX61077.1"/>
    </source>
</evidence>
<name>A0AAV4LNB4_BABCB</name>
<feature type="region of interest" description="Disordered" evidence="1">
    <location>
        <begin position="487"/>
        <end position="603"/>
    </location>
</feature>
<dbReference type="RefSeq" id="XP_067713148.1">
    <property type="nucleotide sequence ID" value="XM_067857047.1"/>
</dbReference>
<dbReference type="AlphaFoldDB" id="A0AAV4LNB4"/>
<protein>
    <submittedName>
        <fullName evidence="2">Membrane protein, putative</fullName>
    </submittedName>
</protein>